<dbReference type="PANTHER" id="PTHR33840:SF16">
    <property type="entry name" value="DUF2235 DOMAIN-CONTAINING PROTEIN"/>
    <property type="match status" value="1"/>
</dbReference>
<feature type="region of interest" description="Disordered" evidence="1">
    <location>
        <begin position="593"/>
        <end position="627"/>
    </location>
</feature>
<protein>
    <recommendedName>
        <fullName evidence="2">T6SS Phospholipase effector Tle1-like catalytic domain-containing protein</fullName>
    </recommendedName>
</protein>
<evidence type="ECO:0000313" key="3">
    <source>
        <dbReference type="EMBL" id="OJJ49996.1"/>
    </source>
</evidence>
<gene>
    <name evidence="3" type="ORF">ASPZODRAFT_139334</name>
</gene>
<dbReference type="GeneID" id="34611009"/>
<sequence>MSQGGFQSMASHQHVDSDLASARKRIILCCDGTWQSAVSGKKNCPSNVTLICRSLNPVGTDKDGEWQQVVWYDSGVGTTSGGLGPLIEGSLGRGLEGNVLEAYNFCVLNWTPGDQILCFGFSRGAYTARSIAGLIADLGICTKDKLHEFPELFQLYKDKSKPGKRFYGSSDYIQWMEHRVPADNTTTHGGWVQYNSRQVEVVGVFDTVGAIGVPSVHGYELKIASWWKEEWHNVTLSRNIRNAFQALAIDEHRRAFSPSVFYIPPEGKSVEIDDINLQNQVVAKAKNEWQALVTDKTATPDSVQKKLAAYMDARGELERLKEALLPPSKLIQVWFPGYHINVGGGSSETLKGKGDMEEMSSIALAWMLDQIKDFVSIDYSALQRHRSSREMELERLNKEVKAYNFRQKAQDALAKDSWGSWLYMKANSAMAMAGYSLTGDKKPPFETEYKWGWGGTHKMDDSYTLKYRFNGSEARTPLRYALDPTDKTEQRTLGDTYEFVHPTVGFRVKHFKGYLPMGLTPGPNLAPDAYQRRLSTSGKWKGKYEYVLNGRVLPEWEMEENKYSHERAVIAGKTAWDYVDNEIEKVVHPGFQTPRYPRWSYPSEHDASVRPEGKPDPSGGDSDDDED</sequence>
<dbReference type="Pfam" id="PF09994">
    <property type="entry name" value="T6SS_Tle1-like_cat"/>
    <property type="match status" value="1"/>
</dbReference>
<dbReference type="RefSeq" id="XP_022584506.1">
    <property type="nucleotide sequence ID" value="XM_022724544.1"/>
</dbReference>
<dbReference type="EMBL" id="KV878337">
    <property type="protein sequence ID" value="OJJ49996.1"/>
    <property type="molecule type" value="Genomic_DNA"/>
</dbReference>
<dbReference type="VEuPathDB" id="FungiDB:ASPZODRAFT_139334"/>
<dbReference type="InterPro" id="IPR018712">
    <property type="entry name" value="Tle1-like_cat"/>
</dbReference>
<evidence type="ECO:0000259" key="2">
    <source>
        <dbReference type="Pfam" id="PF09994"/>
    </source>
</evidence>
<feature type="compositionally biased region" description="Basic and acidic residues" evidence="1">
    <location>
        <begin position="603"/>
        <end position="615"/>
    </location>
</feature>
<organism evidence="3 4">
    <name type="scientific">Penicilliopsis zonata CBS 506.65</name>
    <dbReference type="NCBI Taxonomy" id="1073090"/>
    <lineage>
        <taxon>Eukaryota</taxon>
        <taxon>Fungi</taxon>
        <taxon>Dikarya</taxon>
        <taxon>Ascomycota</taxon>
        <taxon>Pezizomycotina</taxon>
        <taxon>Eurotiomycetes</taxon>
        <taxon>Eurotiomycetidae</taxon>
        <taxon>Eurotiales</taxon>
        <taxon>Aspergillaceae</taxon>
        <taxon>Penicilliopsis</taxon>
    </lineage>
</organism>
<dbReference type="AlphaFoldDB" id="A0A1L9SSB4"/>
<proteinExistence type="predicted"/>
<keyword evidence="4" id="KW-1185">Reference proteome</keyword>
<dbReference type="OrthoDB" id="3057168at2759"/>
<dbReference type="PANTHER" id="PTHR33840">
    <property type="match status" value="1"/>
</dbReference>
<evidence type="ECO:0000256" key="1">
    <source>
        <dbReference type="SAM" id="MobiDB-lite"/>
    </source>
</evidence>
<dbReference type="Proteomes" id="UP000184188">
    <property type="component" value="Unassembled WGS sequence"/>
</dbReference>
<accession>A0A1L9SSB4</accession>
<dbReference type="STRING" id="1073090.A0A1L9SSB4"/>
<feature type="domain" description="T6SS Phospholipase effector Tle1-like catalytic" evidence="2">
    <location>
        <begin position="24"/>
        <end position="370"/>
    </location>
</feature>
<evidence type="ECO:0000313" key="4">
    <source>
        <dbReference type="Proteomes" id="UP000184188"/>
    </source>
</evidence>
<reference evidence="4" key="1">
    <citation type="journal article" date="2017" name="Genome Biol.">
        <title>Comparative genomics reveals high biological diversity and specific adaptations in the industrially and medically important fungal genus Aspergillus.</title>
        <authorList>
            <person name="de Vries R.P."/>
            <person name="Riley R."/>
            <person name="Wiebenga A."/>
            <person name="Aguilar-Osorio G."/>
            <person name="Amillis S."/>
            <person name="Uchima C.A."/>
            <person name="Anderluh G."/>
            <person name="Asadollahi M."/>
            <person name="Askin M."/>
            <person name="Barry K."/>
            <person name="Battaglia E."/>
            <person name="Bayram O."/>
            <person name="Benocci T."/>
            <person name="Braus-Stromeyer S.A."/>
            <person name="Caldana C."/>
            <person name="Canovas D."/>
            <person name="Cerqueira G.C."/>
            <person name="Chen F."/>
            <person name="Chen W."/>
            <person name="Choi C."/>
            <person name="Clum A."/>
            <person name="Dos Santos R.A."/>
            <person name="Damasio A.R."/>
            <person name="Diallinas G."/>
            <person name="Emri T."/>
            <person name="Fekete E."/>
            <person name="Flipphi M."/>
            <person name="Freyberg S."/>
            <person name="Gallo A."/>
            <person name="Gournas C."/>
            <person name="Habgood R."/>
            <person name="Hainaut M."/>
            <person name="Harispe M.L."/>
            <person name="Henrissat B."/>
            <person name="Hilden K.S."/>
            <person name="Hope R."/>
            <person name="Hossain A."/>
            <person name="Karabika E."/>
            <person name="Karaffa L."/>
            <person name="Karanyi Z."/>
            <person name="Krasevec N."/>
            <person name="Kuo A."/>
            <person name="Kusch H."/>
            <person name="LaButti K."/>
            <person name="Lagendijk E.L."/>
            <person name="Lapidus A."/>
            <person name="Levasseur A."/>
            <person name="Lindquist E."/>
            <person name="Lipzen A."/>
            <person name="Logrieco A.F."/>
            <person name="MacCabe A."/>
            <person name="Maekelae M.R."/>
            <person name="Malavazi I."/>
            <person name="Melin P."/>
            <person name="Meyer V."/>
            <person name="Mielnichuk N."/>
            <person name="Miskei M."/>
            <person name="Molnar A.P."/>
            <person name="Mule G."/>
            <person name="Ngan C.Y."/>
            <person name="Orejas M."/>
            <person name="Orosz E."/>
            <person name="Ouedraogo J.P."/>
            <person name="Overkamp K.M."/>
            <person name="Park H.-S."/>
            <person name="Perrone G."/>
            <person name="Piumi F."/>
            <person name="Punt P.J."/>
            <person name="Ram A.F."/>
            <person name="Ramon A."/>
            <person name="Rauscher S."/>
            <person name="Record E."/>
            <person name="Riano-Pachon D.M."/>
            <person name="Robert V."/>
            <person name="Roehrig J."/>
            <person name="Ruller R."/>
            <person name="Salamov A."/>
            <person name="Salih N.S."/>
            <person name="Samson R.A."/>
            <person name="Sandor E."/>
            <person name="Sanguinetti M."/>
            <person name="Schuetze T."/>
            <person name="Sepcic K."/>
            <person name="Shelest E."/>
            <person name="Sherlock G."/>
            <person name="Sophianopoulou V."/>
            <person name="Squina F.M."/>
            <person name="Sun H."/>
            <person name="Susca A."/>
            <person name="Todd R.B."/>
            <person name="Tsang A."/>
            <person name="Unkles S.E."/>
            <person name="van de Wiele N."/>
            <person name="van Rossen-Uffink D."/>
            <person name="Oliveira J.V."/>
            <person name="Vesth T.C."/>
            <person name="Visser J."/>
            <person name="Yu J.-H."/>
            <person name="Zhou M."/>
            <person name="Andersen M.R."/>
            <person name="Archer D.B."/>
            <person name="Baker S.E."/>
            <person name="Benoit I."/>
            <person name="Brakhage A.A."/>
            <person name="Braus G.H."/>
            <person name="Fischer R."/>
            <person name="Frisvad J.C."/>
            <person name="Goldman G.H."/>
            <person name="Houbraken J."/>
            <person name="Oakley B."/>
            <person name="Pocsi I."/>
            <person name="Scazzocchio C."/>
            <person name="Seiboth B."/>
            <person name="vanKuyk P.A."/>
            <person name="Wortman J."/>
            <person name="Dyer P.S."/>
            <person name="Grigoriev I.V."/>
        </authorList>
    </citation>
    <scope>NUCLEOTIDE SEQUENCE [LARGE SCALE GENOMIC DNA]</scope>
    <source>
        <strain evidence="4">CBS 506.65</strain>
    </source>
</reference>
<name>A0A1L9SSB4_9EURO</name>